<dbReference type="AlphaFoldDB" id="A0A9W8H5N4"/>
<dbReference type="PANTHER" id="PTHR11280:SF5">
    <property type="entry name" value="GLUCOSAMINE-6-PHOSPHATE ISOMERASE"/>
    <property type="match status" value="1"/>
</dbReference>
<feature type="region of interest" description="Disordered" evidence="5">
    <location>
        <begin position="276"/>
        <end position="300"/>
    </location>
</feature>
<sequence length="300" mass="32639">MRLASPNYVRQRIAEFGPTRDRPFVLGLPTGSTPVDVYWQLVDFYKRGELSFRNVVVFSTDEYVGLPRAHPESNCSFMHRHLYDHIDLRPENINMLDGNADDLAAECRRYEDKIALVGGIELFLGGAGSDGHIAFNEPGSSLGSVTRAKTLAYETVLANARFFAGDVDRVPKLALTVGVGTIRAAREVLLMITGAHKAVALAKCIEGGVNHMWTVSAVQLHPSALVVCDEDATLELHVKTVRYFKSIEQVQEQLIGRENIGVRGSISRLSRSSAHATGSALSTGGDMSLAHSDGGDDDDD</sequence>
<reference evidence="7" key="1">
    <citation type="submission" date="2022-07" db="EMBL/GenBank/DDBJ databases">
        <title>Phylogenomic reconstructions and comparative analyses of Kickxellomycotina fungi.</title>
        <authorList>
            <person name="Reynolds N.K."/>
            <person name="Stajich J.E."/>
            <person name="Barry K."/>
            <person name="Grigoriev I.V."/>
            <person name="Crous P."/>
            <person name="Smith M.E."/>
        </authorList>
    </citation>
    <scope>NUCLEOTIDE SEQUENCE</scope>
    <source>
        <strain evidence="7">NBRC 105414</strain>
    </source>
</reference>
<dbReference type="Gene3D" id="3.40.50.1360">
    <property type="match status" value="1"/>
</dbReference>
<evidence type="ECO:0000313" key="7">
    <source>
        <dbReference type="EMBL" id="KAJ2776708.1"/>
    </source>
</evidence>
<dbReference type="InterPro" id="IPR037171">
    <property type="entry name" value="NagB/RpiA_transferase-like"/>
</dbReference>
<evidence type="ECO:0000256" key="4">
    <source>
        <dbReference type="ARBA" id="ARBA00022801"/>
    </source>
</evidence>
<dbReference type="InterPro" id="IPR006148">
    <property type="entry name" value="Glc/Gal-6P_isomerase"/>
</dbReference>
<feature type="domain" description="Glucosamine/galactosamine-6-phosphate isomerase" evidence="6">
    <location>
        <begin position="9"/>
        <end position="219"/>
    </location>
</feature>
<name>A0A9W8H5N4_9FUNG</name>
<dbReference type="CDD" id="cd01399">
    <property type="entry name" value="GlcN6P_deaminase"/>
    <property type="match status" value="1"/>
</dbReference>
<proteinExistence type="inferred from homology"/>
<gene>
    <name evidence="7" type="primary">NAG1_4</name>
    <name evidence="7" type="ORF">H4R18_005536</name>
</gene>
<evidence type="ECO:0000259" key="6">
    <source>
        <dbReference type="Pfam" id="PF01182"/>
    </source>
</evidence>
<dbReference type="GO" id="GO:0004342">
    <property type="term" value="F:glucosamine-6-phosphate deaminase activity"/>
    <property type="evidence" value="ECO:0007669"/>
    <property type="project" value="UniProtKB-EC"/>
</dbReference>
<comment type="catalytic activity">
    <reaction evidence="1">
        <text>alpha-D-glucosamine 6-phosphate + H2O = beta-D-fructose 6-phosphate + NH4(+)</text>
        <dbReference type="Rhea" id="RHEA:12172"/>
        <dbReference type="ChEBI" id="CHEBI:15377"/>
        <dbReference type="ChEBI" id="CHEBI:28938"/>
        <dbReference type="ChEBI" id="CHEBI:57634"/>
        <dbReference type="ChEBI" id="CHEBI:75989"/>
        <dbReference type="EC" id="3.5.99.6"/>
    </reaction>
</comment>
<dbReference type="GO" id="GO:0016853">
    <property type="term" value="F:isomerase activity"/>
    <property type="evidence" value="ECO:0007669"/>
    <property type="project" value="UniProtKB-KW"/>
</dbReference>
<evidence type="ECO:0000256" key="2">
    <source>
        <dbReference type="ARBA" id="ARBA00005526"/>
    </source>
</evidence>
<dbReference type="InterPro" id="IPR004547">
    <property type="entry name" value="Glucosamine6P_isomerase"/>
</dbReference>
<dbReference type="Pfam" id="PF01182">
    <property type="entry name" value="Glucosamine_iso"/>
    <property type="match status" value="1"/>
</dbReference>
<dbReference type="GO" id="GO:0005975">
    <property type="term" value="P:carbohydrate metabolic process"/>
    <property type="evidence" value="ECO:0007669"/>
    <property type="project" value="InterPro"/>
</dbReference>
<dbReference type="NCBIfam" id="TIGR00502">
    <property type="entry name" value="nagB"/>
    <property type="match status" value="1"/>
</dbReference>
<keyword evidence="7" id="KW-0413">Isomerase</keyword>
<dbReference type="GO" id="GO:0042802">
    <property type="term" value="F:identical protein binding"/>
    <property type="evidence" value="ECO:0007669"/>
    <property type="project" value="TreeGrafter"/>
</dbReference>
<dbReference type="SUPFAM" id="SSF100950">
    <property type="entry name" value="NagB/RpiA/CoA transferase-like"/>
    <property type="match status" value="1"/>
</dbReference>
<accession>A0A9W8H5N4</accession>
<comment type="similarity">
    <text evidence="2">Belongs to the glucosamine/galactosamine-6-phosphate isomerase family.</text>
</comment>
<evidence type="ECO:0000256" key="5">
    <source>
        <dbReference type="SAM" id="MobiDB-lite"/>
    </source>
</evidence>
<dbReference type="GO" id="GO:0005737">
    <property type="term" value="C:cytoplasm"/>
    <property type="evidence" value="ECO:0007669"/>
    <property type="project" value="TreeGrafter"/>
</dbReference>
<dbReference type="OrthoDB" id="7663298at2759"/>
<evidence type="ECO:0000256" key="3">
    <source>
        <dbReference type="ARBA" id="ARBA00012680"/>
    </source>
</evidence>
<dbReference type="GO" id="GO:0006043">
    <property type="term" value="P:glucosamine catabolic process"/>
    <property type="evidence" value="ECO:0007669"/>
    <property type="project" value="TreeGrafter"/>
</dbReference>
<feature type="non-terminal residue" evidence="7">
    <location>
        <position position="300"/>
    </location>
</feature>
<organism evidence="7 8">
    <name type="scientific">Coemansia javaensis</name>
    <dbReference type="NCBI Taxonomy" id="2761396"/>
    <lineage>
        <taxon>Eukaryota</taxon>
        <taxon>Fungi</taxon>
        <taxon>Fungi incertae sedis</taxon>
        <taxon>Zoopagomycota</taxon>
        <taxon>Kickxellomycotina</taxon>
        <taxon>Kickxellomycetes</taxon>
        <taxon>Kickxellales</taxon>
        <taxon>Kickxellaceae</taxon>
        <taxon>Coemansia</taxon>
    </lineage>
</organism>
<dbReference type="GO" id="GO:0019262">
    <property type="term" value="P:N-acetylneuraminate catabolic process"/>
    <property type="evidence" value="ECO:0007669"/>
    <property type="project" value="TreeGrafter"/>
</dbReference>
<evidence type="ECO:0000256" key="1">
    <source>
        <dbReference type="ARBA" id="ARBA00000644"/>
    </source>
</evidence>
<keyword evidence="8" id="KW-1185">Reference proteome</keyword>
<comment type="caution">
    <text evidence="7">The sequence shown here is derived from an EMBL/GenBank/DDBJ whole genome shotgun (WGS) entry which is preliminary data.</text>
</comment>
<dbReference type="Proteomes" id="UP001140217">
    <property type="component" value="Unassembled WGS sequence"/>
</dbReference>
<dbReference type="EMBL" id="JANBUL010000340">
    <property type="protein sequence ID" value="KAJ2776708.1"/>
    <property type="molecule type" value="Genomic_DNA"/>
</dbReference>
<keyword evidence="4 7" id="KW-0378">Hydrolase</keyword>
<dbReference type="EC" id="3.5.99.6" evidence="3"/>
<dbReference type="PANTHER" id="PTHR11280">
    <property type="entry name" value="GLUCOSAMINE-6-PHOSPHATE ISOMERASE"/>
    <property type="match status" value="1"/>
</dbReference>
<evidence type="ECO:0000313" key="8">
    <source>
        <dbReference type="Proteomes" id="UP001140217"/>
    </source>
</evidence>
<protein>
    <recommendedName>
        <fullName evidence="3">glucosamine-6-phosphate deaminase</fullName>
        <ecNumber evidence="3">3.5.99.6</ecNumber>
    </recommendedName>
</protein>
<dbReference type="GO" id="GO:0006046">
    <property type="term" value="P:N-acetylglucosamine catabolic process"/>
    <property type="evidence" value="ECO:0007669"/>
    <property type="project" value="TreeGrafter"/>
</dbReference>